<proteinExistence type="predicted"/>
<organism evidence="1 4">
    <name type="scientific">Mycobacterium alsense</name>
    <dbReference type="NCBI Taxonomy" id="324058"/>
    <lineage>
        <taxon>Bacteria</taxon>
        <taxon>Bacillati</taxon>
        <taxon>Actinomycetota</taxon>
        <taxon>Actinomycetes</taxon>
        <taxon>Mycobacteriales</taxon>
        <taxon>Mycobacteriaceae</taxon>
        <taxon>Mycobacterium</taxon>
    </lineage>
</organism>
<reference evidence="2 3" key="1">
    <citation type="submission" date="2017-02" db="EMBL/GenBank/DDBJ databases">
        <title>The new phylogeny of genus Mycobacterium.</title>
        <authorList>
            <person name="Tortoli E."/>
            <person name="Trovato A."/>
            <person name="Cirillo D.M."/>
        </authorList>
    </citation>
    <scope>NUCLEOTIDE SEQUENCE [LARGE SCALE GENOMIC DNA]</scope>
    <source>
        <strain evidence="2 3">DSM 45230</strain>
    </source>
</reference>
<accession>A0AA41XKE0</accession>
<keyword evidence="3" id="KW-1185">Reference proteome</keyword>
<evidence type="ECO:0000313" key="3">
    <source>
        <dbReference type="Proteomes" id="UP000192319"/>
    </source>
</evidence>
<evidence type="ECO:0000313" key="1">
    <source>
        <dbReference type="EMBL" id="MCV7377941.1"/>
    </source>
</evidence>
<dbReference type="EMBL" id="JACKVH010000011">
    <property type="protein sequence ID" value="MCV7377941.1"/>
    <property type="molecule type" value="Genomic_DNA"/>
</dbReference>
<dbReference type="RefSeq" id="WP_083139922.1">
    <property type="nucleotide sequence ID" value="NZ_JACKVH010000011.1"/>
</dbReference>
<comment type="caution">
    <text evidence="1">The sequence shown here is derived from an EMBL/GenBank/DDBJ whole genome shotgun (WGS) entry which is preliminary data.</text>
</comment>
<name>A0AA41XKE0_9MYCO</name>
<reference evidence="1" key="2">
    <citation type="submission" date="2020-07" db="EMBL/GenBank/DDBJ databases">
        <authorList>
            <person name="Pettersson B.M.F."/>
            <person name="Behra P.R.K."/>
            <person name="Ramesh M."/>
            <person name="Das S."/>
            <person name="Dasgupta S."/>
            <person name="Kirsebom L.A."/>
        </authorList>
    </citation>
    <scope>NUCLEOTIDE SEQUENCE</scope>
    <source>
        <strain evidence="1">CCUG 55640</strain>
    </source>
</reference>
<reference evidence="1" key="3">
    <citation type="journal article" date="2022" name="BMC Genomics">
        <title>Comparative genome analysis of mycobacteria focusing on tRNA and non-coding RNA.</title>
        <authorList>
            <person name="Behra P.R.K."/>
            <person name="Pettersson B.M.F."/>
            <person name="Ramesh M."/>
            <person name="Das S."/>
            <person name="Dasgupta S."/>
            <person name="Kirsebom L.A."/>
        </authorList>
    </citation>
    <scope>NUCLEOTIDE SEQUENCE</scope>
    <source>
        <strain evidence="1">CCUG 55640</strain>
    </source>
</reference>
<dbReference type="Proteomes" id="UP000192319">
    <property type="component" value="Unassembled WGS sequence"/>
</dbReference>
<sequence>MDPTDQTEQRRHRRASMAVAYDGAFDLAVELDAIVEPLAARVAALPQPFLFRSRVTELADAAHELVSTVVGWCAETDALAKTKHLAAEPGKRTYAVRRLCDLAQRPALPEITDAALADGSWAAQLITMATPSARPLADLLSRSWPPNHEVLRGKRSRSERLTELLRNTVDRAALVLERRLDWAESAPPARLRPTEADRAAQARAELAAMGVEL</sequence>
<dbReference type="AlphaFoldDB" id="A0AA41XKE0"/>
<dbReference type="EMBL" id="MVHD01000046">
    <property type="protein sequence ID" value="OQZ88806.1"/>
    <property type="molecule type" value="Genomic_DNA"/>
</dbReference>
<gene>
    <name evidence="2" type="ORF">BST11_21015</name>
    <name evidence="1" type="ORF">H7K38_04650</name>
</gene>
<evidence type="ECO:0000313" key="4">
    <source>
        <dbReference type="Proteomes" id="UP001141650"/>
    </source>
</evidence>
<dbReference type="Proteomes" id="UP001141650">
    <property type="component" value="Unassembled WGS sequence"/>
</dbReference>
<evidence type="ECO:0000313" key="2">
    <source>
        <dbReference type="EMBL" id="OQZ88806.1"/>
    </source>
</evidence>
<protein>
    <submittedName>
        <fullName evidence="1">Uncharacterized protein</fullName>
    </submittedName>
</protein>